<reference evidence="2 3" key="1">
    <citation type="submission" date="2018-10" db="EMBL/GenBank/DDBJ databases">
        <title>Natrarchaeobius chitinivorans gen. nov., sp. nov., and Natrarchaeobius haloalkaliphilus sp. nov., alkaliphilic, chitin-utilizing haloarchaea from hypersaline alkaline lakes.</title>
        <authorList>
            <person name="Sorokin D.Y."/>
            <person name="Elcheninov A.G."/>
            <person name="Kostrikina N.A."/>
            <person name="Bale N.J."/>
            <person name="Sinninghe Damste J.S."/>
            <person name="Khijniak T.V."/>
            <person name="Kublanov I.V."/>
            <person name="Toshchakov S.V."/>
        </authorList>
    </citation>
    <scope>NUCLEOTIDE SEQUENCE [LARGE SCALE GENOMIC DNA]</scope>
    <source>
        <strain evidence="2 3">AArcht7</strain>
    </source>
</reference>
<organism evidence="2 3">
    <name type="scientific">Natrarchaeobius chitinivorans</name>
    <dbReference type="NCBI Taxonomy" id="1679083"/>
    <lineage>
        <taxon>Archaea</taxon>
        <taxon>Methanobacteriati</taxon>
        <taxon>Methanobacteriota</taxon>
        <taxon>Stenosarchaea group</taxon>
        <taxon>Halobacteria</taxon>
        <taxon>Halobacteriales</taxon>
        <taxon>Natrialbaceae</taxon>
        <taxon>Natrarchaeobius</taxon>
    </lineage>
</organism>
<keyword evidence="3" id="KW-1185">Reference proteome</keyword>
<dbReference type="OrthoDB" id="179495at2157"/>
<evidence type="ECO:0000256" key="1">
    <source>
        <dbReference type="SAM" id="MobiDB-lite"/>
    </source>
</evidence>
<evidence type="ECO:0000313" key="3">
    <source>
        <dbReference type="Proteomes" id="UP000281431"/>
    </source>
</evidence>
<accession>A0A3N6MRN1</accession>
<comment type="caution">
    <text evidence="2">The sequence shown here is derived from an EMBL/GenBank/DDBJ whole genome shotgun (WGS) entry which is preliminary data.</text>
</comment>
<dbReference type="Proteomes" id="UP000281431">
    <property type="component" value="Unassembled WGS sequence"/>
</dbReference>
<dbReference type="EMBL" id="REFZ01000006">
    <property type="protein sequence ID" value="RQH00421.1"/>
    <property type="molecule type" value="Genomic_DNA"/>
</dbReference>
<proteinExistence type="predicted"/>
<evidence type="ECO:0000313" key="2">
    <source>
        <dbReference type="EMBL" id="RQH00421.1"/>
    </source>
</evidence>
<feature type="region of interest" description="Disordered" evidence="1">
    <location>
        <begin position="47"/>
        <end position="66"/>
    </location>
</feature>
<protein>
    <submittedName>
        <fullName evidence="2">Uncharacterized protein</fullName>
    </submittedName>
</protein>
<name>A0A3N6MRN1_NATCH</name>
<gene>
    <name evidence="2" type="ORF">EA472_11300</name>
</gene>
<sequence>MTGCDEQSRFLAACEQCGSVYAAQQHAEGEIVPIGKPDGCACGGTTFSKIEESPESTPVEDRRDCR</sequence>
<dbReference type="AlphaFoldDB" id="A0A3N6MRN1"/>